<evidence type="ECO:0000259" key="6">
    <source>
        <dbReference type="Pfam" id="PF00288"/>
    </source>
</evidence>
<protein>
    <submittedName>
        <fullName evidence="7">4-diphosphocytidyl-2-C-methyl-D-erythritol kinase, putative</fullName>
        <ecNumber evidence="7">2.7.1.148</ecNumber>
    </submittedName>
</protein>
<dbReference type="Gene3D" id="3.30.70.890">
    <property type="entry name" value="GHMP kinase, C-terminal domain"/>
    <property type="match status" value="1"/>
</dbReference>
<dbReference type="KEGG" id="prel:PRELSG_1029400"/>
<feature type="chain" id="PRO_5013131290" evidence="5">
    <location>
        <begin position="26"/>
        <end position="495"/>
    </location>
</feature>
<evidence type="ECO:0000256" key="2">
    <source>
        <dbReference type="ARBA" id="ARBA00022741"/>
    </source>
</evidence>
<dbReference type="OrthoDB" id="3191556at2759"/>
<dbReference type="GO" id="GO:0016114">
    <property type="term" value="P:terpenoid biosynthetic process"/>
    <property type="evidence" value="ECO:0007669"/>
    <property type="project" value="InterPro"/>
</dbReference>
<organism evidence="7 8">
    <name type="scientific">Plasmodium relictum</name>
    <dbReference type="NCBI Taxonomy" id="85471"/>
    <lineage>
        <taxon>Eukaryota</taxon>
        <taxon>Sar</taxon>
        <taxon>Alveolata</taxon>
        <taxon>Apicomplexa</taxon>
        <taxon>Aconoidasida</taxon>
        <taxon>Haemosporida</taxon>
        <taxon>Plasmodiidae</taxon>
        <taxon>Plasmodium</taxon>
        <taxon>Plasmodium (Haemamoeba)</taxon>
    </lineage>
</organism>
<name>A0A1J1H6R6_PLARL</name>
<dbReference type="Pfam" id="PF00288">
    <property type="entry name" value="GHMP_kinases_N"/>
    <property type="match status" value="1"/>
</dbReference>
<dbReference type="GO" id="GO:0005524">
    <property type="term" value="F:ATP binding"/>
    <property type="evidence" value="ECO:0007669"/>
    <property type="project" value="UniProtKB-KW"/>
</dbReference>
<evidence type="ECO:0000256" key="1">
    <source>
        <dbReference type="ARBA" id="ARBA00022679"/>
    </source>
</evidence>
<dbReference type="PANTHER" id="PTHR43527:SF2">
    <property type="entry name" value="4-DIPHOSPHOCYTIDYL-2-C-METHYL-D-ERYTHRITOL KINASE, CHLOROPLASTIC"/>
    <property type="match status" value="1"/>
</dbReference>
<dbReference type="SUPFAM" id="SSF54211">
    <property type="entry name" value="Ribosomal protein S5 domain 2-like"/>
    <property type="match status" value="1"/>
</dbReference>
<keyword evidence="5" id="KW-0732">Signal</keyword>
<dbReference type="InterPro" id="IPR020568">
    <property type="entry name" value="Ribosomal_Su5_D2-typ_SF"/>
</dbReference>
<keyword evidence="3 7" id="KW-0418">Kinase</keyword>
<feature type="signal peptide" evidence="5">
    <location>
        <begin position="1"/>
        <end position="25"/>
    </location>
</feature>
<dbReference type="InterPro" id="IPR036554">
    <property type="entry name" value="GHMP_kinase_C_sf"/>
</dbReference>
<dbReference type="PANTHER" id="PTHR43527">
    <property type="entry name" value="4-DIPHOSPHOCYTIDYL-2-C-METHYL-D-ERYTHRITOL KINASE, CHLOROPLASTIC"/>
    <property type="match status" value="1"/>
</dbReference>
<feature type="domain" description="GHMP kinase N-terminal" evidence="6">
    <location>
        <begin position="222"/>
        <end position="284"/>
    </location>
</feature>
<accession>A0A1J1H6R6</accession>
<dbReference type="InterPro" id="IPR006204">
    <property type="entry name" value="GHMP_kinase_N_dom"/>
</dbReference>
<dbReference type="RefSeq" id="XP_028533641.1">
    <property type="nucleotide sequence ID" value="XM_028677231.1"/>
</dbReference>
<dbReference type="GeneID" id="39736761"/>
<evidence type="ECO:0000256" key="4">
    <source>
        <dbReference type="ARBA" id="ARBA00022840"/>
    </source>
</evidence>
<dbReference type="AlphaFoldDB" id="A0A1J1H6R6"/>
<dbReference type="VEuPathDB" id="PlasmoDB:PRELSG_1029400"/>
<dbReference type="GO" id="GO:0050515">
    <property type="term" value="F:4-(cytidine 5'-diphospho)-2-C-methyl-D-erythritol kinase activity"/>
    <property type="evidence" value="ECO:0007669"/>
    <property type="project" value="UniProtKB-EC"/>
</dbReference>
<dbReference type="InterPro" id="IPR004424">
    <property type="entry name" value="IspE"/>
</dbReference>
<dbReference type="InterPro" id="IPR014721">
    <property type="entry name" value="Ribsml_uS5_D2-typ_fold_subgr"/>
</dbReference>
<proteinExistence type="inferred from homology"/>
<keyword evidence="1 7" id="KW-0808">Transferase</keyword>
<evidence type="ECO:0000313" key="7">
    <source>
        <dbReference type="EMBL" id="CRH00638.1"/>
    </source>
</evidence>
<dbReference type="EC" id="2.7.1.148" evidence="7"/>
<reference evidence="7 8" key="1">
    <citation type="submission" date="2015-04" db="EMBL/GenBank/DDBJ databases">
        <authorList>
            <consortium name="Pathogen Informatics"/>
        </authorList>
    </citation>
    <scope>NUCLEOTIDE SEQUENCE [LARGE SCALE GENOMIC DNA]</scope>
    <source>
        <strain evidence="7 8">SGS1</strain>
    </source>
</reference>
<dbReference type="Gene3D" id="3.30.230.10">
    <property type="match status" value="1"/>
</dbReference>
<sequence length="495" mass="58113">MKFSININAIIFLFINLVFFNLAHKNVLNKNSVVTIKKLKNSKRKLSNFYFINQNRKISNKVFLKKNTKSNLNQNANYEVKEKINLDTDERIYNDEFFYKKGNVLCSKKMKLILHVLNRTKWFDFKFFSPSKINLFLRLKGKKGSYNDISTLIHSINLGDDLFITILNKENQTKLRDLLYPCSSGDFLTIKKNKEYEIKHKNISSVKEKDLYYNNYPLNDDNIIIKILKKFRENLNISDDIKFLIHVKKRIPIFSGLGGGSSNGATLFYFLEKHFYKYLKVDELKNDFIKEIGSDISFFKSSGFAYCTGKGNDIIDLKSVFSDILKDRIYLFKFNKGLSTKVVYENVNYNKIIQYNPINLLEYIINSNKFTKIIEEKEKTYMKSFVNLESKQLQNIFINDLEHSAFFLEKKIKEIKEMLIDKNIFDVVTMSGSGSALFALPKNNINLNLEKIKIKNLINDLKKKLNVNVKVYLCKILRKNENIWYKPNEIAKAIK</sequence>
<keyword evidence="8" id="KW-1185">Reference proteome</keyword>
<dbReference type="Proteomes" id="UP000220158">
    <property type="component" value="Chromosome 10"/>
</dbReference>
<dbReference type="EMBL" id="LN835305">
    <property type="protein sequence ID" value="CRH00638.1"/>
    <property type="molecule type" value="Genomic_DNA"/>
</dbReference>
<gene>
    <name evidence="7" type="primary">IspE</name>
    <name evidence="7" type="ORF">PRELSG_1029400</name>
</gene>
<evidence type="ECO:0000256" key="3">
    <source>
        <dbReference type="ARBA" id="ARBA00022777"/>
    </source>
</evidence>
<keyword evidence="4" id="KW-0067">ATP-binding</keyword>
<dbReference type="SUPFAM" id="SSF55060">
    <property type="entry name" value="GHMP Kinase, C-terminal domain"/>
    <property type="match status" value="1"/>
</dbReference>
<evidence type="ECO:0000256" key="5">
    <source>
        <dbReference type="SAM" id="SignalP"/>
    </source>
</evidence>
<dbReference type="HAMAP" id="MF_00061">
    <property type="entry name" value="IspE"/>
    <property type="match status" value="1"/>
</dbReference>
<dbReference type="OMA" id="RKETHNE"/>
<evidence type="ECO:0000313" key="8">
    <source>
        <dbReference type="Proteomes" id="UP000220158"/>
    </source>
</evidence>
<keyword evidence="2" id="KW-0547">Nucleotide-binding</keyword>